<keyword evidence="2" id="KW-1185">Reference proteome</keyword>
<evidence type="ECO:0000313" key="2">
    <source>
        <dbReference type="Proteomes" id="UP000265520"/>
    </source>
</evidence>
<evidence type="ECO:0000313" key="1">
    <source>
        <dbReference type="EMBL" id="MCI74931.1"/>
    </source>
</evidence>
<sequence>ASFDGGGGTDAFLLEE</sequence>
<name>A0A392UMY3_9FABA</name>
<protein>
    <submittedName>
        <fullName evidence="1">Uncharacterized protein</fullName>
    </submittedName>
</protein>
<organism evidence="1 2">
    <name type="scientific">Trifolium medium</name>
    <dbReference type="NCBI Taxonomy" id="97028"/>
    <lineage>
        <taxon>Eukaryota</taxon>
        <taxon>Viridiplantae</taxon>
        <taxon>Streptophyta</taxon>
        <taxon>Embryophyta</taxon>
        <taxon>Tracheophyta</taxon>
        <taxon>Spermatophyta</taxon>
        <taxon>Magnoliopsida</taxon>
        <taxon>eudicotyledons</taxon>
        <taxon>Gunneridae</taxon>
        <taxon>Pentapetalae</taxon>
        <taxon>rosids</taxon>
        <taxon>fabids</taxon>
        <taxon>Fabales</taxon>
        <taxon>Fabaceae</taxon>
        <taxon>Papilionoideae</taxon>
        <taxon>50 kb inversion clade</taxon>
        <taxon>NPAAA clade</taxon>
        <taxon>Hologalegina</taxon>
        <taxon>IRL clade</taxon>
        <taxon>Trifolieae</taxon>
        <taxon>Trifolium</taxon>
    </lineage>
</organism>
<reference evidence="1 2" key="1">
    <citation type="journal article" date="2018" name="Front. Plant Sci.">
        <title>Red Clover (Trifolium pratense) and Zigzag Clover (T. medium) - A Picture of Genomic Similarities and Differences.</title>
        <authorList>
            <person name="Dluhosova J."/>
            <person name="Istvanek J."/>
            <person name="Nedelnik J."/>
            <person name="Repkova J."/>
        </authorList>
    </citation>
    <scope>NUCLEOTIDE SEQUENCE [LARGE SCALE GENOMIC DNA]</scope>
    <source>
        <strain evidence="2">cv. 10/8</strain>
        <tissue evidence="1">Leaf</tissue>
    </source>
</reference>
<dbReference type="EMBL" id="LXQA010871224">
    <property type="protein sequence ID" value="MCI74931.1"/>
    <property type="molecule type" value="Genomic_DNA"/>
</dbReference>
<dbReference type="Proteomes" id="UP000265520">
    <property type="component" value="Unassembled WGS sequence"/>
</dbReference>
<feature type="non-terminal residue" evidence="1">
    <location>
        <position position="1"/>
    </location>
</feature>
<comment type="caution">
    <text evidence="1">The sequence shown here is derived from an EMBL/GenBank/DDBJ whole genome shotgun (WGS) entry which is preliminary data.</text>
</comment>
<proteinExistence type="predicted"/>
<accession>A0A392UMY3</accession>
<dbReference type="AlphaFoldDB" id="A0A392UMY3"/>